<feature type="chain" id="PRO_5040790072" evidence="1">
    <location>
        <begin position="20"/>
        <end position="235"/>
    </location>
</feature>
<dbReference type="Proteomes" id="UP000708805">
    <property type="component" value="Unassembled WGS sequence"/>
</dbReference>
<evidence type="ECO:0000313" key="2">
    <source>
        <dbReference type="EMBL" id="MBS9340742.1"/>
    </source>
</evidence>
<comment type="caution">
    <text evidence="2">The sequence shown here is derived from an EMBL/GenBank/DDBJ whole genome shotgun (WGS) entry which is preliminary data.</text>
</comment>
<evidence type="ECO:0000256" key="1">
    <source>
        <dbReference type="SAM" id="SignalP"/>
    </source>
</evidence>
<protein>
    <submittedName>
        <fullName evidence="2">Uncharacterized protein</fullName>
    </submittedName>
</protein>
<name>A0A9X1CSW3_NEIEL</name>
<sequence>MKKHIISIILLSAALPSWAQDNVAMPQLNDNLRRLVAPYQIEPPKRTVGKITLFGGSPESPQSKTLIIHPTDTPNIFSIRLNDGESQRVSLGFLGLWEDMDIEYSDPQWVFRRKLKGYSQDTLWQTAPAGTQFGYSSSTKTTISERGKQNDMAQPASDENQNYIRYSCAIKREIPARTLHKNIQGSAKEIRCIGSENSNWLGLTGYYLADYHFYIPLKLLTSLPSIEKWSITEFE</sequence>
<keyword evidence="1" id="KW-0732">Signal</keyword>
<reference evidence="2" key="1">
    <citation type="submission" date="2021-04" db="EMBL/GenBank/DDBJ databases">
        <title>Genomic characterization of endocarditis-associated Neisseria elongata subsp. nitroreducens.</title>
        <authorList>
            <person name="Schorner M."/>
            <person name="Passarelli-Araujo H."/>
            <person name="Scheffer M."/>
            <person name="Barazzetti F."/>
            <person name="Martins J."/>
            <person name="Machado H."/>
            <person name="Palmeiro J."/>
            <person name="Bazzo M."/>
        </authorList>
    </citation>
    <scope>NUCLEOTIDE SEQUENCE</scope>
    <source>
        <strain evidence="2">Nel_M001</strain>
    </source>
</reference>
<gene>
    <name evidence="2" type="ORF">J8641_07980</name>
</gene>
<accession>A0A9X1CSW3</accession>
<feature type="signal peptide" evidence="1">
    <location>
        <begin position="1"/>
        <end position="19"/>
    </location>
</feature>
<dbReference type="EMBL" id="JAGJWT010000006">
    <property type="protein sequence ID" value="MBS9340742.1"/>
    <property type="molecule type" value="Genomic_DNA"/>
</dbReference>
<evidence type="ECO:0000313" key="3">
    <source>
        <dbReference type="Proteomes" id="UP000708805"/>
    </source>
</evidence>
<dbReference type="RefSeq" id="WP_214037972.1">
    <property type="nucleotide sequence ID" value="NZ_JAGJWT010000006.1"/>
</dbReference>
<organism evidence="2 3">
    <name type="scientific">Neisseria elongata subsp. nitroreducens</name>
    <dbReference type="NCBI Taxonomy" id="90367"/>
    <lineage>
        <taxon>Bacteria</taxon>
        <taxon>Pseudomonadati</taxon>
        <taxon>Pseudomonadota</taxon>
        <taxon>Betaproteobacteria</taxon>
        <taxon>Neisseriales</taxon>
        <taxon>Neisseriaceae</taxon>
        <taxon>Neisseria</taxon>
    </lineage>
</organism>
<dbReference type="AlphaFoldDB" id="A0A9X1CSW3"/>
<proteinExistence type="predicted"/>